<evidence type="ECO:0000313" key="2">
    <source>
        <dbReference type="Proteomes" id="UP000299102"/>
    </source>
</evidence>
<accession>A0A4C1WU25</accession>
<name>A0A4C1WU25_EUMVA</name>
<dbReference type="Proteomes" id="UP000299102">
    <property type="component" value="Unassembled WGS sequence"/>
</dbReference>
<dbReference type="EMBL" id="BGZK01000631">
    <property type="protein sequence ID" value="GBP53657.1"/>
    <property type="molecule type" value="Genomic_DNA"/>
</dbReference>
<reference evidence="1 2" key="1">
    <citation type="journal article" date="2019" name="Commun. Biol.">
        <title>The bagworm genome reveals a unique fibroin gene that provides high tensile strength.</title>
        <authorList>
            <person name="Kono N."/>
            <person name="Nakamura H."/>
            <person name="Ohtoshi R."/>
            <person name="Tomita M."/>
            <person name="Numata K."/>
            <person name="Arakawa K."/>
        </authorList>
    </citation>
    <scope>NUCLEOTIDE SEQUENCE [LARGE SCALE GENOMIC DNA]</scope>
</reference>
<sequence length="129" mass="13637">MRTIKRAGCSSPGPSPNKIFPSVFTFSLHKLESLIGTPKQTYDTGVQRRGPAYIFGRAHTSLRRPSAVSIQDGSAVPSAVVCTITGARWPSPGKCQSLSAPGGSAVSDVDQLILYRGLFDGNNSSVDID</sequence>
<proteinExistence type="predicted"/>
<organism evidence="1 2">
    <name type="scientific">Eumeta variegata</name>
    <name type="common">Bagworm moth</name>
    <name type="synonym">Eumeta japonica</name>
    <dbReference type="NCBI Taxonomy" id="151549"/>
    <lineage>
        <taxon>Eukaryota</taxon>
        <taxon>Metazoa</taxon>
        <taxon>Ecdysozoa</taxon>
        <taxon>Arthropoda</taxon>
        <taxon>Hexapoda</taxon>
        <taxon>Insecta</taxon>
        <taxon>Pterygota</taxon>
        <taxon>Neoptera</taxon>
        <taxon>Endopterygota</taxon>
        <taxon>Lepidoptera</taxon>
        <taxon>Glossata</taxon>
        <taxon>Ditrysia</taxon>
        <taxon>Tineoidea</taxon>
        <taxon>Psychidae</taxon>
        <taxon>Oiketicinae</taxon>
        <taxon>Eumeta</taxon>
    </lineage>
</organism>
<protein>
    <submittedName>
        <fullName evidence="1">Uncharacterized protein</fullName>
    </submittedName>
</protein>
<comment type="caution">
    <text evidence="1">The sequence shown here is derived from an EMBL/GenBank/DDBJ whole genome shotgun (WGS) entry which is preliminary data.</text>
</comment>
<evidence type="ECO:0000313" key="1">
    <source>
        <dbReference type="EMBL" id="GBP53657.1"/>
    </source>
</evidence>
<dbReference type="AlphaFoldDB" id="A0A4C1WU25"/>
<gene>
    <name evidence="1" type="ORF">EVAR_36026_1</name>
</gene>
<keyword evidence="2" id="KW-1185">Reference proteome</keyword>